<dbReference type="InterPro" id="IPR013087">
    <property type="entry name" value="Znf_C2H2_type"/>
</dbReference>
<proteinExistence type="predicted"/>
<dbReference type="SUPFAM" id="SSF57667">
    <property type="entry name" value="beta-beta-alpha zinc fingers"/>
    <property type="match status" value="1"/>
</dbReference>
<sequence length="99" mass="11518">MWSKIRTEDGQEGYVPSSYIMVLEEELTSLPWLKQPVETEQQAAEWKPYKSAYSKENPEEKVKAKYFCDVCQKDFNGPQPYSAHMNSKAHKEEVALLED</sequence>
<keyword evidence="1" id="KW-0862">Zinc</keyword>
<name>A0ABQ9F3A8_TEGGR</name>
<keyword evidence="4" id="KW-1185">Reference proteome</keyword>
<dbReference type="EMBL" id="JARBDR010000640">
    <property type="protein sequence ID" value="KAJ8310080.1"/>
    <property type="molecule type" value="Genomic_DNA"/>
</dbReference>
<dbReference type="Pfam" id="PF12874">
    <property type="entry name" value="zf-met"/>
    <property type="match status" value="1"/>
</dbReference>
<keyword evidence="1" id="KW-0479">Metal-binding</keyword>
<evidence type="ECO:0000259" key="2">
    <source>
        <dbReference type="PROSITE" id="PS50157"/>
    </source>
</evidence>
<dbReference type="PROSITE" id="PS50157">
    <property type="entry name" value="ZINC_FINGER_C2H2_2"/>
    <property type="match status" value="1"/>
</dbReference>
<dbReference type="SMART" id="SM00451">
    <property type="entry name" value="ZnF_U1"/>
    <property type="match status" value="1"/>
</dbReference>
<gene>
    <name evidence="3" type="ORF">KUTeg_011945</name>
</gene>
<accession>A0ABQ9F3A8</accession>
<organism evidence="3 4">
    <name type="scientific">Tegillarca granosa</name>
    <name type="common">Malaysian cockle</name>
    <name type="synonym">Anadara granosa</name>
    <dbReference type="NCBI Taxonomy" id="220873"/>
    <lineage>
        <taxon>Eukaryota</taxon>
        <taxon>Metazoa</taxon>
        <taxon>Spiralia</taxon>
        <taxon>Lophotrochozoa</taxon>
        <taxon>Mollusca</taxon>
        <taxon>Bivalvia</taxon>
        <taxon>Autobranchia</taxon>
        <taxon>Pteriomorphia</taxon>
        <taxon>Arcoida</taxon>
        <taxon>Arcoidea</taxon>
        <taxon>Arcidae</taxon>
        <taxon>Tegillarca</taxon>
    </lineage>
</organism>
<evidence type="ECO:0000256" key="1">
    <source>
        <dbReference type="PROSITE-ProRule" id="PRU00042"/>
    </source>
</evidence>
<dbReference type="Gene3D" id="2.30.30.40">
    <property type="entry name" value="SH3 Domains"/>
    <property type="match status" value="1"/>
</dbReference>
<evidence type="ECO:0000313" key="3">
    <source>
        <dbReference type="EMBL" id="KAJ8310080.1"/>
    </source>
</evidence>
<feature type="domain" description="C2H2-type" evidence="2">
    <location>
        <begin position="66"/>
        <end position="95"/>
    </location>
</feature>
<dbReference type="InterPro" id="IPR036236">
    <property type="entry name" value="Znf_C2H2_sf"/>
</dbReference>
<protein>
    <recommendedName>
        <fullName evidence="2">C2H2-type domain-containing protein</fullName>
    </recommendedName>
</protein>
<dbReference type="Gene3D" id="3.30.160.60">
    <property type="entry name" value="Classic Zinc Finger"/>
    <property type="match status" value="1"/>
</dbReference>
<evidence type="ECO:0000313" key="4">
    <source>
        <dbReference type="Proteomes" id="UP001217089"/>
    </source>
</evidence>
<dbReference type="PROSITE" id="PS00028">
    <property type="entry name" value="ZINC_FINGER_C2H2_1"/>
    <property type="match status" value="1"/>
</dbReference>
<comment type="caution">
    <text evidence="3">The sequence shown here is derived from an EMBL/GenBank/DDBJ whole genome shotgun (WGS) entry which is preliminary data.</text>
</comment>
<keyword evidence="1" id="KW-0863">Zinc-finger</keyword>
<dbReference type="InterPro" id="IPR003604">
    <property type="entry name" value="Matrin/U1-like-C_Znf_C2H2"/>
</dbReference>
<dbReference type="Proteomes" id="UP001217089">
    <property type="component" value="Unassembled WGS sequence"/>
</dbReference>
<reference evidence="3 4" key="1">
    <citation type="submission" date="2022-12" db="EMBL/GenBank/DDBJ databases">
        <title>Chromosome-level genome of Tegillarca granosa.</title>
        <authorList>
            <person name="Kim J."/>
        </authorList>
    </citation>
    <scope>NUCLEOTIDE SEQUENCE [LARGE SCALE GENOMIC DNA]</scope>
    <source>
        <strain evidence="3">Teg-2019</strain>
        <tissue evidence="3">Adductor muscle</tissue>
    </source>
</reference>